<dbReference type="PANTHER" id="PTHR31471">
    <property type="entry name" value="OS02G0116800 PROTEIN"/>
    <property type="match status" value="1"/>
</dbReference>
<feature type="region of interest" description="Disordered" evidence="2">
    <location>
        <begin position="1"/>
        <end position="62"/>
    </location>
</feature>
<evidence type="ECO:0000313" key="4">
    <source>
        <dbReference type="EMBL" id="AQK75205.1"/>
    </source>
</evidence>
<reference evidence="4" key="1">
    <citation type="submission" date="2015-12" db="EMBL/GenBank/DDBJ databases">
        <title>Update maize B73 reference genome by single molecule sequencing technologies.</title>
        <authorList>
            <consortium name="Maize Genome Sequencing Project"/>
            <person name="Ware D."/>
        </authorList>
    </citation>
    <scope>NUCLEOTIDE SEQUENCE</scope>
    <source>
        <tissue evidence="4">Seedling</tissue>
    </source>
</reference>
<feature type="region of interest" description="Disordered" evidence="2">
    <location>
        <begin position="182"/>
        <end position="215"/>
    </location>
</feature>
<dbReference type="InterPro" id="IPR005516">
    <property type="entry name" value="Remorin_C"/>
</dbReference>
<evidence type="ECO:0000259" key="3">
    <source>
        <dbReference type="Pfam" id="PF03763"/>
    </source>
</evidence>
<dbReference type="PANTHER" id="PTHR31471:SF91">
    <property type="entry name" value="OS02G0767000 PROTEIN"/>
    <property type="match status" value="1"/>
</dbReference>
<dbReference type="ExpressionAtlas" id="A0A1D6HL99">
    <property type="expression patterns" value="baseline and differential"/>
</dbReference>
<feature type="compositionally biased region" description="Polar residues" evidence="2">
    <location>
        <begin position="40"/>
        <end position="61"/>
    </location>
</feature>
<feature type="domain" description="Remorin C-terminal" evidence="3">
    <location>
        <begin position="116"/>
        <end position="216"/>
    </location>
</feature>
<dbReference type="AlphaFoldDB" id="A0A1D6HL99"/>
<evidence type="ECO:0000256" key="2">
    <source>
        <dbReference type="SAM" id="MobiDB-lite"/>
    </source>
</evidence>
<comment type="similarity">
    <text evidence="1">Belongs to the remorin family.</text>
</comment>
<name>A0A1D6HL99_MAIZE</name>
<proteinExistence type="inferred from homology"/>
<sequence length="227" mass="25645">MEASAFANISEETVQDDKLQRQTEATSMISSPIIKKDIGTQMSPEDSISSPKARHSCSSLPSGHLIKEANSHIPKPEIRDVQVDDQVTVTRWSKRHVTRGSDKRSTNIIEWRKKTTETRTPSFDEKERERCMSQCKREEAKITAWENLQKAKAEAAIRKLEMKLEKKRSSSMDKILGKLRSAQKKAQDMRSVVSSSEGQCSVRATKKTSSSVKTGRPFSCCFTYRAC</sequence>
<organism evidence="4">
    <name type="scientific">Zea mays</name>
    <name type="common">Maize</name>
    <dbReference type="NCBI Taxonomy" id="4577"/>
    <lineage>
        <taxon>Eukaryota</taxon>
        <taxon>Viridiplantae</taxon>
        <taxon>Streptophyta</taxon>
        <taxon>Embryophyta</taxon>
        <taxon>Tracheophyta</taxon>
        <taxon>Spermatophyta</taxon>
        <taxon>Magnoliopsida</taxon>
        <taxon>Liliopsida</taxon>
        <taxon>Poales</taxon>
        <taxon>Poaceae</taxon>
        <taxon>PACMAD clade</taxon>
        <taxon>Panicoideae</taxon>
        <taxon>Andropogonodae</taxon>
        <taxon>Andropogoneae</taxon>
        <taxon>Tripsacinae</taxon>
        <taxon>Zea</taxon>
    </lineage>
</organism>
<dbReference type="EMBL" id="CM000781">
    <property type="protein sequence ID" value="AQK75205.1"/>
    <property type="molecule type" value="Genomic_DNA"/>
</dbReference>
<dbReference type="Pfam" id="PF03763">
    <property type="entry name" value="Remorin_C"/>
    <property type="match status" value="1"/>
</dbReference>
<evidence type="ECO:0000256" key="1">
    <source>
        <dbReference type="ARBA" id="ARBA00005711"/>
    </source>
</evidence>
<gene>
    <name evidence="4" type="ORF">ZEAMMB73_Zm00001d018179</name>
</gene>
<accession>A0A1D6HL99</accession>
<protein>
    <submittedName>
        <fullName evidence="4">Remorin family protein</fullName>
    </submittedName>
</protein>